<dbReference type="InterPro" id="IPR027417">
    <property type="entry name" value="P-loop_NTPase"/>
</dbReference>
<name>A0A814MQC2_9BILA</name>
<protein>
    <recommendedName>
        <fullName evidence="2">DUF8206 domain-containing protein</fullName>
    </recommendedName>
</protein>
<dbReference type="PANTHER" id="PTHR32046:SF11">
    <property type="entry name" value="IMMUNE-ASSOCIATED NUCLEOTIDE-BINDING PROTEIN 10-LIKE"/>
    <property type="match status" value="1"/>
</dbReference>
<dbReference type="Gene3D" id="3.40.50.300">
    <property type="entry name" value="P-loop containing nucleotide triphosphate hydrolases"/>
    <property type="match status" value="1"/>
</dbReference>
<dbReference type="AlphaFoldDB" id="A0A814MQC2"/>
<proteinExistence type="predicted"/>
<dbReference type="OrthoDB" id="2386367at2759"/>
<dbReference type="Proteomes" id="UP000663882">
    <property type="component" value="Unassembled WGS sequence"/>
</dbReference>
<gene>
    <name evidence="3" type="ORF">RFH988_LOCUS18374</name>
</gene>
<feature type="coiled-coil region" evidence="1">
    <location>
        <begin position="540"/>
        <end position="567"/>
    </location>
</feature>
<feature type="domain" description="DUF8206" evidence="2">
    <location>
        <begin position="343"/>
        <end position="421"/>
    </location>
</feature>
<keyword evidence="1" id="KW-0175">Coiled coil</keyword>
<dbReference type="InterPro" id="IPR058519">
    <property type="entry name" value="DUF8206"/>
</dbReference>
<reference evidence="3" key="1">
    <citation type="submission" date="2021-02" db="EMBL/GenBank/DDBJ databases">
        <authorList>
            <person name="Nowell W R."/>
        </authorList>
    </citation>
    <scope>NUCLEOTIDE SEQUENCE</scope>
</reference>
<comment type="caution">
    <text evidence="3">The sequence shown here is derived from an EMBL/GenBank/DDBJ whole genome shotgun (WGS) entry which is preliminary data.</text>
</comment>
<evidence type="ECO:0000313" key="4">
    <source>
        <dbReference type="Proteomes" id="UP000663882"/>
    </source>
</evidence>
<dbReference type="PROSITE" id="PS00675">
    <property type="entry name" value="SIGMA54_INTERACT_1"/>
    <property type="match status" value="1"/>
</dbReference>
<evidence type="ECO:0000259" key="2">
    <source>
        <dbReference type="Pfam" id="PF26633"/>
    </source>
</evidence>
<dbReference type="Pfam" id="PF26633">
    <property type="entry name" value="DUF8206"/>
    <property type="match status" value="1"/>
</dbReference>
<dbReference type="SUPFAM" id="SSF52540">
    <property type="entry name" value="P-loop containing nucleoside triphosphate hydrolases"/>
    <property type="match status" value="1"/>
</dbReference>
<dbReference type="InterPro" id="IPR025662">
    <property type="entry name" value="Sigma_54_int_dom_ATP-bd_1"/>
</dbReference>
<dbReference type="CDD" id="cd00882">
    <property type="entry name" value="Ras_like_GTPase"/>
    <property type="match status" value="1"/>
</dbReference>
<accession>A0A814MQC2</accession>
<sequence length="640" mass="74035">MASRNQPSMIKSKRANDPADDINVLLLGQTGVGKSTFINGLANYLCNDTLEEAANDQMQAIVPSAFSFTHDETFEERMINIGLDDEHEKFNEHGQSCTQQCRSFVFPVGEKNLRIIDAPGIGDTRGLDQDNKNFHEILTFISQYEHLNGICILLKPNEERLTILFRFCINELLRHLHESAKENIIFVFTNARSTFFKPGATSKILRALLDEHKQKQNIEVSFTRDNTFLLDNEPFRYLALRKNSIQLSNEQTLSYQKSWEHTVKEYSNLMRHIVTRPLHAVSNTLSLNEAEQLIRKLTRPIAETAKLIQENIQLAKQHKENVLKNPKIASQGLPQNDVRIRHLDNPRTVCTSDKCCQTITVNNEIKIEYKSKCHDICYLKGVVQETINDPRMLDCEVIDYKTGQCTKCKCSWQKHQHITYEYETNVRRLTEASSLSDIDKRISQCTKCKCSWQKHQHITYEYETNVRRLTEASSLSDIDKRISDLKDEKSKIEDVYKKLSKFLHANAILPLNDDILEYLRLFIKEEQMKKNAGNQNNDVIQGLEQMMKDYEEEINLFKKTIENEKDRSNAKDVLKPDEIFPLVGSLYRLPINGKKIREQVDGLKISQNNISSKREVFVELPVKANSSTIMRQFQNIISNK</sequence>
<evidence type="ECO:0000313" key="3">
    <source>
        <dbReference type="EMBL" id="CAF1082565.1"/>
    </source>
</evidence>
<dbReference type="EMBL" id="CAJNOO010001031">
    <property type="protein sequence ID" value="CAF1082565.1"/>
    <property type="molecule type" value="Genomic_DNA"/>
</dbReference>
<organism evidence="3 4">
    <name type="scientific">Rotaria sordida</name>
    <dbReference type="NCBI Taxonomy" id="392033"/>
    <lineage>
        <taxon>Eukaryota</taxon>
        <taxon>Metazoa</taxon>
        <taxon>Spiralia</taxon>
        <taxon>Gnathifera</taxon>
        <taxon>Rotifera</taxon>
        <taxon>Eurotatoria</taxon>
        <taxon>Bdelloidea</taxon>
        <taxon>Philodinida</taxon>
        <taxon>Philodinidae</taxon>
        <taxon>Rotaria</taxon>
    </lineage>
</organism>
<dbReference type="PANTHER" id="PTHR32046">
    <property type="entry name" value="G DOMAIN-CONTAINING PROTEIN"/>
    <property type="match status" value="1"/>
</dbReference>
<evidence type="ECO:0000256" key="1">
    <source>
        <dbReference type="SAM" id="Coils"/>
    </source>
</evidence>